<protein>
    <submittedName>
        <fullName evidence="4">SDR family NAD(P)-dependent oxidoreductase</fullName>
    </submittedName>
</protein>
<sequence>MKKNIVVIGASSGMGKDLVKALVVKGHNVYCAARRIEKLEELKQLGAQIFKMDITNEVQVNDVIAQIIADAGYIDVVYSNAGYAIAGPVEETPIAKVHEQFQTNVYGAAIVTRAVLPHMRERNEGRIIFTTSIAGRVSTGMNSWYSASKHALNGMVKGLAQELNTFNIKVVTIEPGCVLTEFDGLQLADMKSTNKLDAYSDATQQSHDFLYDAYRKGSDTRSTVKTMLRAGFSKNPKLSYRSTLDAKILNALQAIVGEKLLGKIFNRLVSRF</sequence>
<dbReference type="PROSITE" id="PS00061">
    <property type="entry name" value="ADH_SHORT"/>
    <property type="match status" value="1"/>
</dbReference>
<evidence type="ECO:0000313" key="4">
    <source>
        <dbReference type="EMBL" id="WNC72470.1"/>
    </source>
</evidence>
<evidence type="ECO:0000256" key="2">
    <source>
        <dbReference type="ARBA" id="ARBA00023002"/>
    </source>
</evidence>
<dbReference type="PRINTS" id="PR00080">
    <property type="entry name" value="SDRFAMILY"/>
</dbReference>
<keyword evidence="2" id="KW-0560">Oxidoreductase</keyword>
<dbReference type="CDD" id="cd05374">
    <property type="entry name" value="17beta-HSD-like_SDR_c"/>
    <property type="match status" value="1"/>
</dbReference>
<dbReference type="InterPro" id="IPR020904">
    <property type="entry name" value="Sc_DH/Rdtase_CS"/>
</dbReference>
<dbReference type="Gene3D" id="3.40.50.720">
    <property type="entry name" value="NAD(P)-binding Rossmann-like Domain"/>
    <property type="match status" value="1"/>
</dbReference>
<accession>A0ABY9TXH3</accession>
<dbReference type="PANTHER" id="PTHR43976">
    <property type="entry name" value="SHORT CHAIN DEHYDROGENASE"/>
    <property type="match status" value="1"/>
</dbReference>
<dbReference type="Proteomes" id="UP001258994">
    <property type="component" value="Chromosome"/>
</dbReference>
<dbReference type="Pfam" id="PF00106">
    <property type="entry name" value="adh_short"/>
    <property type="match status" value="1"/>
</dbReference>
<evidence type="ECO:0000256" key="3">
    <source>
        <dbReference type="RuleBase" id="RU000363"/>
    </source>
</evidence>
<comment type="similarity">
    <text evidence="1 3">Belongs to the short-chain dehydrogenases/reductases (SDR) family.</text>
</comment>
<dbReference type="PRINTS" id="PR00081">
    <property type="entry name" value="GDHRDH"/>
</dbReference>
<dbReference type="EMBL" id="CP134145">
    <property type="protein sequence ID" value="WNC72470.1"/>
    <property type="molecule type" value="Genomic_DNA"/>
</dbReference>
<proteinExistence type="inferred from homology"/>
<keyword evidence="5" id="KW-1185">Reference proteome</keyword>
<dbReference type="InterPro" id="IPR002347">
    <property type="entry name" value="SDR_fam"/>
</dbReference>
<dbReference type="PANTHER" id="PTHR43976:SF16">
    <property type="entry name" value="SHORT-CHAIN DEHYDROGENASE_REDUCTASE FAMILY PROTEIN"/>
    <property type="match status" value="1"/>
</dbReference>
<reference evidence="5" key="1">
    <citation type="submission" date="2023-09" db="EMBL/GenBank/DDBJ databases">
        <authorList>
            <person name="Li S."/>
            <person name="Li X."/>
            <person name="Zhang C."/>
            <person name="Zhao Z."/>
        </authorList>
    </citation>
    <scope>NUCLEOTIDE SEQUENCE [LARGE SCALE GENOMIC DNA]</scope>
    <source>
        <strain evidence="5">SQ149</strain>
    </source>
</reference>
<gene>
    <name evidence="4" type="ORF">RGQ13_00415</name>
</gene>
<name>A0ABY9TXH3_9GAMM</name>
<evidence type="ECO:0000313" key="5">
    <source>
        <dbReference type="Proteomes" id="UP001258994"/>
    </source>
</evidence>
<evidence type="ECO:0000256" key="1">
    <source>
        <dbReference type="ARBA" id="ARBA00006484"/>
    </source>
</evidence>
<dbReference type="SUPFAM" id="SSF51735">
    <property type="entry name" value="NAD(P)-binding Rossmann-fold domains"/>
    <property type="match status" value="1"/>
</dbReference>
<organism evidence="4 5">
    <name type="scientific">Thalassotalea psychrophila</name>
    <dbReference type="NCBI Taxonomy" id="3065647"/>
    <lineage>
        <taxon>Bacteria</taxon>
        <taxon>Pseudomonadati</taxon>
        <taxon>Pseudomonadota</taxon>
        <taxon>Gammaproteobacteria</taxon>
        <taxon>Alteromonadales</taxon>
        <taxon>Colwelliaceae</taxon>
        <taxon>Thalassotalea</taxon>
    </lineage>
</organism>
<dbReference type="RefSeq" id="WP_348391587.1">
    <property type="nucleotide sequence ID" value="NZ_CP134145.1"/>
</dbReference>
<dbReference type="InterPro" id="IPR051911">
    <property type="entry name" value="SDR_oxidoreductase"/>
</dbReference>
<dbReference type="InterPro" id="IPR036291">
    <property type="entry name" value="NAD(P)-bd_dom_sf"/>
</dbReference>